<dbReference type="InterPro" id="IPR006620">
    <property type="entry name" value="Pro_4_hyd_alph"/>
</dbReference>
<evidence type="ECO:0000256" key="6">
    <source>
        <dbReference type="ARBA" id="ARBA00023004"/>
    </source>
</evidence>
<keyword evidence="5" id="KW-0560">Oxidoreductase</keyword>
<dbReference type="SMART" id="SM00702">
    <property type="entry name" value="P4Hc"/>
    <property type="match status" value="1"/>
</dbReference>
<name>A0A2W5V7C7_9BACT</name>
<dbReference type="InterPro" id="IPR005123">
    <property type="entry name" value="Oxoglu/Fe-dep_dioxygenase_dom"/>
</dbReference>
<keyword evidence="2" id="KW-0479">Metal-binding</keyword>
<dbReference type="GO" id="GO:0008198">
    <property type="term" value="F:ferrous iron binding"/>
    <property type="evidence" value="ECO:0007669"/>
    <property type="project" value="TreeGrafter"/>
</dbReference>
<dbReference type="InterPro" id="IPR051559">
    <property type="entry name" value="HIF_prolyl_hydroxylases"/>
</dbReference>
<evidence type="ECO:0000313" key="8">
    <source>
        <dbReference type="EMBL" id="PZR17328.1"/>
    </source>
</evidence>
<feature type="domain" description="Fe2OG dioxygenase" evidence="7">
    <location>
        <begin position="95"/>
        <end position="188"/>
    </location>
</feature>
<dbReference type="PANTHER" id="PTHR12907">
    <property type="entry name" value="EGL NINE HOMOLOG-RELATED"/>
    <property type="match status" value="1"/>
</dbReference>
<dbReference type="GO" id="GO:0071456">
    <property type="term" value="P:cellular response to hypoxia"/>
    <property type="evidence" value="ECO:0007669"/>
    <property type="project" value="TreeGrafter"/>
</dbReference>
<dbReference type="Gene3D" id="2.60.120.620">
    <property type="entry name" value="q2cbj1_9rhob like domain"/>
    <property type="match status" value="1"/>
</dbReference>
<evidence type="ECO:0000256" key="1">
    <source>
        <dbReference type="ARBA" id="ARBA00001961"/>
    </source>
</evidence>
<organism evidence="8 9">
    <name type="scientific">Archangium gephyra</name>
    <dbReference type="NCBI Taxonomy" id="48"/>
    <lineage>
        <taxon>Bacteria</taxon>
        <taxon>Pseudomonadati</taxon>
        <taxon>Myxococcota</taxon>
        <taxon>Myxococcia</taxon>
        <taxon>Myxococcales</taxon>
        <taxon>Cystobacterineae</taxon>
        <taxon>Archangiaceae</taxon>
        <taxon>Archangium</taxon>
    </lineage>
</organism>
<keyword evidence="6" id="KW-0408">Iron</keyword>
<comment type="cofactor">
    <cofactor evidence="1">
        <name>L-ascorbate</name>
        <dbReference type="ChEBI" id="CHEBI:38290"/>
    </cofactor>
</comment>
<dbReference type="Pfam" id="PF13640">
    <property type="entry name" value="2OG-FeII_Oxy_3"/>
    <property type="match status" value="1"/>
</dbReference>
<evidence type="ECO:0000256" key="4">
    <source>
        <dbReference type="ARBA" id="ARBA00022964"/>
    </source>
</evidence>
<keyword evidence="3" id="KW-0847">Vitamin C</keyword>
<dbReference type="InterPro" id="IPR044862">
    <property type="entry name" value="Pro_4_hyd_alph_FE2OG_OXY"/>
</dbReference>
<comment type="caution">
    <text evidence="8">The sequence shown here is derived from an EMBL/GenBank/DDBJ whole genome shotgun (WGS) entry which is preliminary data.</text>
</comment>
<gene>
    <name evidence="8" type="ORF">DI536_03100</name>
</gene>
<dbReference type="GO" id="GO:0031418">
    <property type="term" value="F:L-ascorbic acid binding"/>
    <property type="evidence" value="ECO:0007669"/>
    <property type="project" value="UniProtKB-KW"/>
</dbReference>
<sequence>MTLTDEEVARLGREGWFTRDRFLEDGLAKRLRDEAPHIALRRAGVRRDAQLDASIRTDELAWITPAEAVGAFREACAQFASLMNALNEAAWLGLRDFDLQLARYQPGAKYVRHRDAFPGDDNRRVTAIVYLNPFWEPAHGGQLRMHLDPPVDLEPRLDRLVVFRSELVEHEVLPAHAERWALTAWYSSRVHESRRS</sequence>
<accession>A0A2W5V7C7</accession>
<dbReference type="AlphaFoldDB" id="A0A2W5V7C7"/>
<protein>
    <recommendedName>
        <fullName evidence="7">Fe2OG dioxygenase domain-containing protein</fullName>
    </recommendedName>
</protein>
<evidence type="ECO:0000256" key="5">
    <source>
        <dbReference type="ARBA" id="ARBA00023002"/>
    </source>
</evidence>
<evidence type="ECO:0000256" key="3">
    <source>
        <dbReference type="ARBA" id="ARBA00022896"/>
    </source>
</evidence>
<reference evidence="8 9" key="1">
    <citation type="submission" date="2017-08" db="EMBL/GenBank/DDBJ databases">
        <title>Infants hospitalized years apart are colonized by the same room-sourced microbial strains.</title>
        <authorList>
            <person name="Brooks B."/>
            <person name="Olm M.R."/>
            <person name="Firek B.A."/>
            <person name="Baker R."/>
            <person name="Thomas B.C."/>
            <person name="Morowitz M.J."/>
            <person name="Banfield J.F."/>
        </authorList>
    </citation>
    <scope>NUCLEOTIDE SEQUENCE [LARGE SCALE GENOMIC DNA]</scope>
    <source>
        <strain evidence="8">S2_003_000_R2_14</strain>
    </source>
</reference>
<dbReference type="PANTHER" id="PTHR12907:SF26">
    <property type="entry name" value="HIF PROLYL HYDROXYLASE, ISOFORM C"/>
    <property type="match status" value="1"/>
</dbReference>
<evidence type="ECO:0000313" key="9">
    <source>
        <dbReference type="Proteomes" id="UP000249061"/>
    </source>
</evidence>
<evidence type="ECO:0000259" key="7">
    <source>
        <dbReference type="PROSITE" id="PS51471"/>
    </source>
</evidence>
<evidence type="ECO:0000256" key="2">
    <source>
        <dbReference type="ARBA" id="ARBA00022723"/>
    </source>
</evidence>
<dbReference type="GO" id="GO:0031543">
    <property type="term" value="F:peptidyl-proline dioxygenase activity"/>
    <property type="evidence" value="ECO:0007669"/>
    <property type="project" value="TreeGrafter"/>
</dbReference>
<keyword evidence="4" id="KW-0223">Dioxygenase</keyword>
<dbReference type="EMBL" id="QFQP01000002">
    <property type="protein sequence ID" value="PZR17328.1"/>
    <property type="molecule type" value="Genomic_DNA"/>
</dbReference>
<dbReference type="PROSITE" id="PS51471">
    <property type="entry name" value="FE2OG_OXY"/>
    <property type="match status" value="1"/>
</dbReference>
<proteinExistence type="predicted"/>
<dbReference type="Proteomes" id="UP000249061">
    <property type="component" value="Unassembled WGS sequence"/>
</dbReference>